<dbReference type="InterPro" id="IPR003737">
    <property type="entry name" value="GlcNAc_PI_deacetylase-related"/>
</dbReference>
<dbReference type="RefSeq" id="WP_071894513.1">
    <property type="nucleotide sequence ID" value="NZ_CP018135.1"/>
</dbReference>
<protein>
    <recommendedName>
        <fullName evidence="2">Methyltransferase domain-containing protein</fullName>
    </recommendedName>
</protein>
<name>A0A1L2ZPW8_9MICC</name>
<dbReference type="SUPFAM" id="SSF102588">
    <property type="entry name" value="LmbE-like"/>
    <property type="match status" value="1"/>
</dbReference>
<evidence type="ECO:0000259" key="2">
    <source>
        <dbReference type="Pfam" id="PF13649"/>
    </source>
</evidence>
<reference evidence="3 4" key="1">
    <citation type="submission" date="2016-11" db="EMBL/GenBank/DDBJ databases">
        <title>Genome sequencing of Zhihengliuella aestuarii B18 antagonistic to Plasmodiophora brassicae.</title>
        <authorList>
            <person name="Luo Y."/>
        </authorList>
    </citation>
    <scope>NUCLEOTIDE SEQUENCE [LARGE SCALE GENOMIC DNA]</scope>
    <source>
        <strain evidence="3 4">B18</strain>
    </source>
</reference>
<gene>
    <name evidence="3" type="ORF">BHE16_08570</name>
</gene>
<evidence type="ECO:0000313" key="4">
    <source>
        <dbReference type="Proteomes" id="UP000183530"/>
    </source>
</evidence>
<feature type="domain" description="Methyltransferase" evidence="2">
    <location>
        <begin position="306"/>
        <end position="399"/>
    </location>
</feature>
<dbReference type="Gene3D" id="3.40.50.150">
    <property type="entry name" value="Vaccinia Virus protein VP39"/>
    <property type="match status" value="1"/>
</dbReference>
<dbReference type="Pfam" id="PF02585">
    <property type="entry name" value="PIG-L"/>
    <property type="match status" value="1"/>
</dbReference>
<dbReference type="InterPro" id="IPR029063">
    <property type="entry name" value="SAM-dependent_MTases_sf"/>
</dbReference>
<dbReference type="CDD" id="cd02440">
    <property type="entry name" value="AdoMet_MTases"/>
    <property type="match status" value="1"/>
</dbReference>
<dbReference type="InterPro" id="IPR024078">
    <property type="entry name" value="LmbE-like_dom_sf"/>
</dbReference>
<keyword evidence="1" id="KW-0862">Zinc</keyword>
<dbReference type="Gene3D" id="3.40.50.10320">
    <property type="entry name" value="LmbE-like"/>
    <property type="match status" value="1"/>
</dbReference>
<dbReference type="PANTHER" id="PTHR12993">
    <property type="entry name" value="N-ACETYLGLUCOSAMINYL-PHOSPHATIDYLINOSITOL DE-N-ACETYLASE-RELATED"/>
    <property type="match status" value="1"/>
</dbReference>
<dbReference type="InterPro" id="IPR041698">
    <property type="entry name" value="Methyltransf_25"/>
</dbReference>
<dbReference type="Pfam" id="PF13649">
    <property type="entry name" value="Methyltransf_25"/>
    <property type="match status" value="1"/>
</dbReference>
<evidence type="ECO:0000313" key="3">
    <source>
        <dbReference type="EMBL" id="APF41042.1"/>
    </source>
</evidence>
<evidence type="ECO:0000256" key="1">
    <source>
        <dbReference type="ARBA" id="ARBA00022833"/>
    </source>
</evidence>
<dbReference type="STRING" id="556325.BHE16_08570"/>
<dbReference type="AlphaFoldDB" id="A0A1L2ZPW8"/>
<dbReference type="SUPFAM" id="SSF53335">
    <property type="entry name" value="S-adenosyl-L-methionine-dependent methyltransferases"/>
    <property type="match status" value="1"/>
</dbReference>
<accession>A0A1L2ZPW8</accession>
<dbReference type="KEGG" id="nae:BHE16_08570"/>
<dbReference type="Proteomes" id="UP000183530">
    <property type="component" value="Chromosome"/>
</dbReference>
<dbReference type="OrthoDB" id="116799at2"/>
<sequence length="450" mass="49857">MVSFTHNSTGTPESAWRDAGLDALKDLDPRAIPGEDGHVVVVSAHPDDEALAAAGLIQRAITGGAHVTVLLCTAGEASHPNSPTHSPQQLADLRLQEMRRALAHLGREEQLTLDYLGMHDGAVVASGSALDAALLRAIRSTNRPTVLAVTYAADGHTDHEAVGVSGRRVAALAGVPLLEFPIWYWHWAPPSDPRWRDFERLELTAQEVAGKRAALAEHVSQIQPLSEQPGDEVLLTEPVRAHFERDFELFRFTPVVELGSTSAQEVFDDLYRRDKDPWAYVDSWYERRKRAVTRASLPRERYERAVEAGCSIGVLTQDLADRCSSVVGLDASSEALELARARLSGLNRVELRLAQLPRDWDFHPASLDLVVVSEIGYFLTEDELTQLLTAAWNSLSPHGHLLLCHWLGPIDGWPLDGHRVHELARPITQESPLIHHRESAFLLEVFEKKE</sequence>
<dbReference type="EMBL" id="CP018135">
    <property type="protein sequence ID" value="APF41042.1"/>
    <property type="molecule type" value="Genomic_DNA"/>
</dbReference>
<keyword evidence="4" id="KW-1185">Reference proteome</keyword>
<organism evidence="3 4">
    <name type="scientific">Neomicrococcus aestuarii</name>
    <dbReference type="NCBI Taxonomy" id="556325"/>
    <lineage>
        <taxon>Bacteria</taxon>
        <taxon>Bacillati</taxon>
        <taxon>Actinomycetota</taxon>
        <taxon>Actinomycetes</taxon>
        <taxon>Micrococcales</taxon>
        <taxon>Micrococcaceae</taxon>
        <taxon>Neomicrococcus</taxon>
    </lineage>
</organism>
<dbReference type="GO" id="GO:0016137">
    <property type="term" value="P:glycoside metabolic process"/>
    <property type="evidence" value="ECO:0007669"/>
    <property type="project" value="UniProtKB-ARBA"/>
</dbReference>
<proteinExistence type="predicted"/>
<dbReference type="GO" id="GO:0016811">
    <property type="term" value="F:hydrolase activity, acting on carbon-nitrogen (but not peptide) bonds, in linear amides"/>
    <property type="evidence" value="ECO:0007669"/>
    <property type="project" value="TreeGrafter"/>
</dbReference>
<dbReference type="PANTHER" id="PTHR12993:SF11">
    <property type="entry name" value="N-ACETYLGLUCOSAMINYL-PHOSPHATIDYLINOSITOL DE-N-ACETYLASE"/>
    <property type="match status" value="1"/>
</dbReference>